<feature type="transmembrane region" description="Helical" evidence="1">
    <location>
        <begin position="46"/>
        <end position="70"/>
    </location>
</feature>
<dbReference type="RefSeq" id="WP_184727633.1">
    <property type="nucleotide sequence ID" value="NZ_JACHIW010000001.1"/>
</dbReference>
<keyword evidence="3" id="KW-1185">Reference proteome</keyword>
<evidence type="ECO:0000313" key="2">
    <source>
        <dbReference type="EMBL" id="MBB5156499.1"/>
    </source>
</evidence>
<reference evidence="2 3" key="1">
    <citation type="submission" date="2020-08" db="EMBL/GenBank/DDBJ databases">
        <title>Sequencing the genomes of 1000 actinobacteria strains.</title>
        <authorList>
            <person name="Klenk H.-P."/>
        </authorList>
    </citation>
    <scope>NUCLEOTIDE SEQUENCE [LARGE SCALE GENOMIC DNA]</scope>
    <source>
        <strain evidence="2 3">DSM 45584</strain>
    </source>
</reference>
<accession>A0A840QD71</accession>
<sequence>MRRGVTFAALLLTALTMGLEFAHVLEWPQKQQYPGPLYVQLQESLYVWFGNLGGVLYVLAVVVTVVLAVLTRRWPIAVAAGAQVIALASFLTIVYPVNLRLPVGSGGSVPSDWMALRDRWELGHAVGFALFTISFVLLVITLQRREAPVRPAAR</sequence>
<dbReference type="Proteomes" id="UP000584374">
    <property type="component" value="Unassembled WGS sequence"/>
</dbReference>
<protein>
    <recommendedName>
        <fullName evidence="4">DUF1772 domain-containing protein</fullName>
    </recommendedName>
</protein>
<comment type="caution">
    <text evidence="2">The sequence shown here is derived from an EMBL/GenBank/DDBJ whole genome shotgun (WGS) entry which is preliminary data.</text>
</comment>
<feature type="transmembrane region" description="Helical" evidence="1">
    <location>
        <begin position="77"/>
        <end position="97"/>
    </location>
</feature>
<proteinExistence type="predicted"/>
<keyword evidence="1" id="KW-1133">Transmembrane helix</keyword>
<dbReference type="EMBL" id="JACHIW010000001">
    <property type="protein sequence ID" value="MBB5156499.1"/>
    <property type="molecule type" value="Genomic_DNA"/>
</dbReference>
<gene>
    <name evidence="2" type="ORF">BJ970_004033</name>
</gene>
<feature type="transmembrane region" description="Helical" evidence="1">
    <location>
        <begin position="122"/>
        <end position="142"/>
    </location>
</feature>
<evidence type="ECO:0008006" key="4">
    <source>
        <dbReference type="Google" id="ProtNLM"/>
    </source>
</evidence>
<evidence type="ECO:0000256" key="1">
    <source>
        <dbReference type="SAM" id="Phobius"/>
    </source>
</evidence>
<evidence type="ECO:0000313" key="3">
    <source>
        <dbReference type="Proteomes" id="UP000584374"/>
    </source>
</evidence>
<name>A0A840QD71_9PSEU</name>
<dbReference type="AlphaFoldDB" id="A0A840QD71"/>
<organism evidence="2 3">
    <name type="scientific">Saccharopolyspora phatthalungensis</name>
    <dbReference type="NCBI Taxonomy" id="664693"/>
    <lineage>
        <taxon>Bacteria</taxon>
        <taxon>Bacillati</taxon>
        <taxon>Actinomycetota</taxon>
        <taxon>Actinomycetes</taxon>
        <taxon>Pseudonocardiales</taxon>
        <taxon>Pseudonocardiaceae</taxon>
        <taxon>Saccharopolyspora</taxon>
    </lineage>
</organism>
<keyword evidence="1" id="KW-0472">Membrane</keyword>
<keyword evidence="1" id="KW-0812">Transmembrane</keyword>